<protein>
    <submittedName>
        <fullName evidence="2">Uncharacterized protein</fullName>
    </submittedName>
</protein>
<gene>
    <name evidence="2" type="ORF">PXEA_LOCUS32162</name>
</gene>
<keyword evidence="3" id="KW-1185">Reference proteome</keyword>
<reference evidence="2" key="1">
    <citation type="submission" date="2018-11" db="EMBL/GenBank/DDBJ databases">
        <authorList>
            <consortium name="Pathogen Informatics"/>
        </authorList>
    </citation>
    <scope>NUCLEOTIDE SEQUENCE</scope>
</reference>
<dbReference type="AlphaFoldDB" id="A0A3S5AVG8"/>
<feature type="region of interest" description="Disordered" evidence="1">
    <location>
        <begin position="97"/>
        <end position="125"/>
    </location>
</feature>
<proteinExistence type="predicted"/>
<dbReference type="EMBL" id="CAAALY010258757">
    <property type="protein sequence ID" value="VEL38722.1"/>
    <property type="molecule type" value="Genomic_DNA"/>
</dbReference>
<evidence type="ECO:0000256" key="1">
    <source>
        <dbReference type="SAM" id="MobiDB-lite"/>
    </source>
</evidence>
<name>A0A3S5AVG8_9PLAT</name>
<accession>A0A3S5AVG8</accession>
<dbReference type="Proteomes" id="UP000784294">
    <property type="component" value="Unassembled WGS sequence"/>
</dbReference>
<evidence type="ECO:0000313" key="2">
    <source>
        <dbReference type="EMBL" id="VEL38722.1"/>
    </source>
</evidence>
<comment type="caution">
    <text evidence="2">The sequence shown here is derived from an EMBL/GenBank/DDBJ whole genome shotgun (WGS) entry which is preliminary data.</text>
</comment>
<evidence type="ECO:0000313" key="3">
    <source>
        <dbReference type="Proteomes" id="UP000784294"/>
    </source>
</evidence>
<organism evidence="2 3">
    <name type="scientific">Protopolystoma xenopodis</name>
    <dbReference type="NCBI Taxonomy" id="117903"/>
    <lineage>
        <taxon>Eukaryota</taxon>
        <taxon>Metazoa</taxon>
        <taxon>Spiralia</taxon>
        <taxon>Lophotrochozoa</taxon>
        <taxon>Platyhelminthes</taxon>
        <taxon>Monogenea</taxon>
        <taxon>Polyopisthocotylea</taxon>
        <taxon>Polystomatidea</taxon>
        <taxon>Polystomatidae</taxon>
        <taxon>Protopolystoma</taxon>
    </lineage>
</organism>
<sequence>MTKRDYIRLAAVPPYPDGVEPPRCLTAWRTPSPPLVLRPSERCLHFSEPTVTSVVPSALQLSASQPLCKRPTSPFECYQERFIHSDNLMKRIGDEEDKVEESPGYGAKISENLSTVSGTPPTPGFHPRWPVAKAFKEVVWALRSRTVPAKLHGMLETLETAPHGQMASVDEKTLS</sequence>